<comment type="caution">
    <text evidence="9">The sequence shown here is derived from an EMBL/GenBank/DDBJ whole genome shotgun (WGS) entry which is preliminary data.</text>
</comment>
<dbReference type="RefSeq" id="WP_136554655.1">
    <property type="nucleotide sequence ID" value="NZ_STGJ01000014.1"/>
</dbReference>
<evidence type="ECO:0000256" key="3">
    <source>
        <dbReference type="ARBA" id="ARBA00022763"/>
    </source>
</evidence>
<dbReference type="EC" id="3.4.-.-" evidence="8"/>
<keyword evidence="7" id="KW-0456">Lyase</keyword>
<dbReference type="GO" id="GO:0006508">
    <property type="term" value="P:proteolysis"/>
    <property type="evidence" value="ECO:0007669"/>
    <property type="project" value="UniProtKB-KW"/>
</dbReference>
<dbReference type="InterPro" id="IPR003738">
    <property type="entry name" value="SRAP"/>
</dbReference>
<evidence type="ECO:0000313" key="9">
    <source>
        <dbReference type="EMBL" id="TIC80349.1"/>
    </source>
</evidence>
<keyword evidence="6" id="KW-0238">DNA-binding</keyword>
<dbReference type="PANTHER" id="PTHR13604:SF0">
    <property type="entry name" value="ABASIC SITE PROCESSING PROTEIN HMCES"/>
    <property type="match status" value="1"/>
</dbReference>
<evidence type="ECO:0000313" key="10">
    <source>
        <dbReference type="Proteomes" id="UP000308891"/>
    </source>
</evidence>
<dbReference type="GO" id="GO:0003697">
    <property type="term" value="F:single-stranded DNA binding"/>
    <property type="evidence" value="ECO:0007669"/>
    <property type="project" value="InterPro"/>
</dbReference>
<comment type="similarity">
    <text evidence="1 8">Belongs to the SOS response-associated peptidase family.</text>
</comment>
<dbReference type="GO" id="GO:0106300">
    <property type="term" value="P:protein-DNA covalent cross-linking repair"/>
    <property type="evidence" value="ECO:0007669"/>
    <property type="project" value="InterPro"/>
</dbReference>
<sequence length="206" mass="23049">MCVNFAPPTRSQLTGHFHVDPPQGEWPADVWPDQPAPVLIDTGEGPYAFLASFGFVPKLHQSGGRHLSTQNARSETVGRLPTYRQAWAQSQLCLVPMQAFVEPCYETGRNVWTRIGLQKGEPFAVAALWRGWRGENGDVSHSFTLLTINADDHPLMRRMHKPGDEKRSLVVLPPAYYGDWLRCRDPATARGFLRHDPAVQLAILPS</sequence>
<dbReference type="SUPFAM" id="SSF143081">
    <property type="entry name" value="BB1717-like"/>
    <property type="match status" value="1"/>
</dbReference>
<dbReference type="PANTHER" id="PTHR13604">
    <property type="entry name" value="DC12-RELATED"/>
    <property type="match status" value="1"/>
</dbReference>
<keyword evidence="2 8" id="KW-0645">Protease</keyword>
<keyword evidence="10" id="KW-1185">Reference proteome</keyword>
<keyword evidence="3" id="KW-0227">DNA damage</keyword>
<reference evidence="9 10" key="1">
    <citation type="submission" date="2019-04" db="EMBL/GenBank/DDBJ databases">
        <title>Crenobacter sp. nov.</title>
        <authorList>
            <person name="Shi S."/>
        </authorList>
    </citation>
    <scope>NUCLEOTIDE SEQUENCE [LARGE SCALE GENOMIC DNA]</scope>
    <source>
        <strain evidence="9 10">GY 70310</strain>
    </source>
</reference>
<evidence type="ECO:0000256" key="2">
    <source>
        <dbReference type="ARBA" id="ARBA00022670"/>
    </source>
</evidence>
<dbReference type="Pfam" id="PF02586">
    <property type="entry name" value="SRAP"/>
    <property type="match status" value="1"/>
</dbReference>
<keyword evidence="5" id="KW-0190">Covalent protein-DNA linkage</keyword>
<dbReference type="AlphaFoldDB" id="A0A4T0UNK6"/>
<proteinExistence type="inferred from homology"/>
<evidence type="ECO:0000256" key="7">
    <source>
        <dbReference type="ARBA" id="ARBA00023239"/>
    </source>
</evidence>
<evidence type="ECO:0000256" key="5">
    <source>
        <dbReference type="ARBA" id="ARBA00023124"/>
    </source>
</evidence>
<dbReference type="Proteomes" id="UP000308891">
    <property type="component" value="Unassembled WGS sequence"/>
</dbReference>
<evidence type="ECO:0000256" key="4">
    <source>
        <dbReference type="ARBA" id="ARBA00022801"/>
    </source>
</evidence>
<dbReference type="GO" id="GO:0016829">
    <property type="term" value="F:lyase activity"/>
    <property type="evidence" value="ECO:0007669"/>
    <property type="project" value="UniProtKB-KW"/>
</dbReference>
<accession>A0A4T0UNK6</accession>
<gene>
    <name evidence="9" type="ORF">E5K04_12675</name>
</gene>
<evidence type="ECO:0000256" key="8">
    <source>
        <dbReference type="RuleBase" id="RU364100"/>
    </source>
</evidence>
<dbReference type="Gene3D" id="3.90.1680.10">
    <property type="entry name" value="SOS response associated peptidase-like"/>
    <property type="match status" value="1"/>
</dbReference>
<keyword evidence="4 8" id="KW-0378">Hydrolase</keyword>
<dbReference type="EMBL" id="STGJ01000014">
    <property type="protein sequence ID" value="TIC80349.1"/>
    <property type="molecule type" value="Genomic_DNA"/>
</dbReference>
<name>A0A4T0UNK6_9NEIS</name>
<protein>
    <recommendedName>
        <fullName evidence="8">Abasic site processing protein</fullName>
        <ecNumber evidence="8">3.4.-.-</ecNumber>
    </recommendedName>
</protein>
<organism evidence="9 10">
    <name type="scientific">Crenobacter intestini</name>
    <dbReference type="NCBI Taxonomy" id="2563443"/>
    <lineage>
        <taxon>Bacteria</taxon>
        <taxon>Pseudomonadati</taxon>
        <taxon>Pseudomonadota</taxon>
        <taxon>Betaproteobacteria</taxon>
        <taxon>Neisseriales</taxon>
        <taxon>Neisseriaceae</taxon>
        <taxon>Crenobacter</taxon>
    </lineage>
</organism>
<dbReference type="InterPro" id="IPR036590">
    <property type="entry name" value="SRAP-like"/>
</dbReference>
<dbReference type="OrthoDB" id="6192129at2"/>
<evidence type="ECO:0000256" key="1">
    <source>
        <dbReference type="ARBA" id="ARBA00008136"/>
    </source>
</evidence>
<evidence type="ECO:0000256" key="6">
    <source>
        <dbReference type="ARBA" id="ARBA00023125"/>
    </source>
</evidence>
<dbReference type="GO" id="GO:0008233">
    <property type="term" value="F:peptidase activity"/>
    <property type="evidence" value="ECO:0007669"/>
    <property type="project" value="UniProtKB-KW"/>
</dbReference>